<keyword evidence="3 4" id="KW-0546">Nucleotide metabolism</keyword>
<feature type="site" description="Important for substrate specificity" evidence="4">
    <location>
        <position position="73"/>
    </location>
</feature>
<dbReference type="GO" id="GO:0036221">
    <property type="term" value="F:UTP diphosphatase activity"/>
    <property type="evidence" value="ECO:0007669"/>
    <property type="project" value="RHEA"/>
</dbReference>
<dbReference type="Pfam" id="PF02545">
    <property type="entry name" value="Maf"/>
    <property type="match status" value="1"/>
</dbReference>
<proteinExistence type="inferred from homology"/>
<accession>A0A451GE21</accession>
<keyword evidence="4" id="KW-0963">Cytoplasm</keyword>
<comment type="catalytic activity">
    <reaction evidence="4">
        <text>UTP + H2O = UMP + diphosphate + H(+)</text>
        <dbReference type="Rhea" id="RHEA:29395"/>
        <dbReference type="ChEBI" id="CHEBI:15377"/>
        <dbReference type="ChEBI" id="CHEBI:15378"/>
        <dbReference type="ChEBI" id="CHEBI:33019"/>
        <dbReference type="ChEBI" id="CHEBI:46398"/>
        <dbReference type="ChEBI" id="CHEBI:57865"/>
        <dbReference type="EC" id="3.6.1.9"/>
    </reaction>
</comment>
<keyword evidence="2 4" id="KW-0378">Hydrolase</keyword>
<dbReference type="HAMAP" id="MF_00528">
    <property type="entry name" value="Maf"/>
    <property type="match status" value="1"/>
</dbReference>
<dbReference type="GO" id="GO:0005737">
    <property type="term" value="C:cytoplasm"/>
    <property type="evidence" value="ECO:0007669"/>
    <property type="project" value="UniProtKB-SubCell"/>
</dbReference>
<dbReference type="PANTHER" id="PTHR43213">
    <property type="entry name" value="BIFUNCTIONAL DTTP/UTP PYROPHOSPHATASE/METHYLTRANSFERASE PROTEIN-RELATED"/>
    <property type="match status" value="1"/>
</dbReference>
<keyword evidence="6" id="KW-1185">Reference proteome</keyword>
<dbReference type="Proteomes" id="UP000288789">
    <property type="component" value="Unassembled WGS sequence"/>
</dbReference>
<reference evidence="5 6" key="1">
    <citation type="submission" date="2018-12" db="EMBL/GenBank/DDBJ databases">
        <authorList>
            <person name="Li A."/>
            <person name="Zhang M."/>
            <person name="Zhu H."/>
        </authorList>
    </citation>
    <scope>NUCLEOTIDE SEQUENCE [LARGE SCALE GENOMIC DNA]</scope>
    <source>
        <strain evidence="5 6">R04H25</strain>
    </source>
</reference>
<comment type="subcellular location">
    <subcellularLocation>
        <location evidence="4">Cytoplasm</location>
    </subcellularLocation>
</comment>
<comment type="caution">
    <text evidence="5">The sequence shown here is derived from an EMBL/GenBank/DDBJ whole genome shotgun (WGS) entry which is preliminary data.</text>
</comment>
<protein>
    <recommendedName>
        <fullName evidence="4">dTTP/UTP pyrophosphatase</fullName>
        <shortName evidence="4">dTTPase/UTPase</shortName>
        <ecNumber evidence="4">3.6.1.9</ecNumber>
    </recommendedName>
    <alternativeName>
        <fullName evidence="4">Nucleoside triphosphate pyrophosphatase</fullName>
    </alternativeName>
    <alternativeName>
        <fullName evidence="4">Nucleotide pyrophosphatase</fullName>
        <shortName evidence="4">Nucleotide PPase</shortName>
    </alternativeName>
</protein>
<evidence type="ECO:0000256" key="3">
    <source>
        <dbReference type="ARBA" id="ARBA00023080"/>
    </source>
</evidence>
<dbReference type="RefSeq" id="WP_128352188.1">
    <property type="nucleotide sequence ID" value="NZ_CAXBCQ010000004.1"/>
</dbReference>
<comment type="similarity">
    <text evidence="4">Belongs to the Maf family. YhdE subfamily.</text>
</comment>
<dbReference type="SUPFAM" id="SSF52972">
    <property type="entry name" value="ITPase-like"/>
    <property type="match status" value="1"/>
</dbReference>
<evidence type="ECO:0000313" key="5">
    <source>
        <dbReference type="EMBL" id="RWU11180.1"/>
    </source>
</evidence>
<evidence type="ECO:0000256" key="4">
    <source>
        <dbReference type="HAMAP-Rule" id="MF_00528"/>
    </source>
</evidence>
<comment type="cofactor">
    <cofactor evidence="1 4">
        <name>a divalent metal cation</name>
        <dbReference type="ChEBI" id="CHEBI:60240"/>
    </cofactor>
</comment>
<comment type="caution">
    <text evidence="4">Lacks conserved residue(s) required for the propagation of feature annotation.</text>
</comment>
<evidence type="ECO:0000256" key="2">
    <source>
        <dbReference type="ARBA" id="ARBA00022801"/>
    </source>
</evidence>
<sequence>MSAKALALASGSPRRFELLQLLDRPFSVVRPQVPEQIQPHETPLAYVQRLALSKAQAGAKLCDAGTLVLGADTIVVCGNEVLEKPQNYQHFVSMMTMLSGNTHQAVTAVAGVLNSIEDVVVSSANVTFKALSEAEIEAYWHSGEPQDKAGGYGIQGRASKFVTHLEGSYFAVVGLPMYETEQLIQTIEGRA</sequence>
<dbReference type="NCBIfam" id="TIGR00172">
    <property type="entry name" value="maf"/>
    <property type="match status" value="1"/>
</dbReference>
<dbReference type="AlphaFoldDB" id="A0A451GE21"/>
<name>A0A451GE21_9GAMM</name>
<dbReference type="Gene3D" id="3.90.950.10">
    <property type="match status" value="1"/>
</dbReference>
<dbReference type="EMBL" id="RSFE01000004">
    <property type="protein sequence ID" value="RWU11180.1"/>
    <property type="molecule type" value="Genomic_DNA"/>
</dbReference>
<organism evidence="5 6">
    <name type="scientific">Pseudidiomarina gelatinasegens</name>
    <dbReference type="NCBI Taxonomy" id="2487740"/>
    <lineage>
        <taxon>Bacteria</taxon>
        <taxon>Pseudomonadati</taxon>
        <taxon>Pseudomonadota</taxon>
        <taxon>Gammaproteobacteria</taxon>
        <taxon>Alteromonadales</taxon>
        <taxon>Idiomarinaceae</taxon>
        <taxon>Pseudidiomarina</taxon>
    </lineage>
</organism>
<dbReference type="EC" id="3.6.1.9" evidence="4"/>
<feature type="active site" description="Proton acceptor" evidence="4">
    <location>
        <position position="72"/>
    </location>
</feature>
<evidence type="ECO:0000256" key="1">
    <source>
        <dbReference type="ARBA" id="ARBA00001968"/>
    </source>
</evidence>
<dbReference type="PIRSF" id="PIRSF006305">
    <property type="entry name" value="Maf"/>
    <property type="match status" value="1"/>
</dbReference>
<dbReference type="InterPro" id="IPR003697">
    <property type="entry name" value="Maf-like"/>
</dbReference>
<dbReference type="PANTHER" id="PTHR43213:SF5">
    <property type="entry name" value="BIFUNCTIONAL DTTP_UTP PYROPHOSPHATASE_METHYLTRANSFERASE PROTEIN-RELATED"/>
    <property type="match status" value="1"/>
</dbReference>
<dbReference type="InterPro" id="IPR029001">
    <property type="entry name" value="ITPase-like_fam"/>
</dbReference>
<dbReference type="OrthoDB" id="9807767at2"/>
<dbReference type="CDD" id="cd00555">
    <property type="entry name" value="Maf"/>
    <property type="match status" value="1"/>
</dbReference>
<gene>
    <name evidence="5" type="ORF">EGC76_06465</name>
</gene>
<evidence type="ECO:0000313" key="6">
    <source>
        <dbReference type="Proteomes" id="UP000288789"/>
    </source>
</evidence>
<feature type="site" description="Important for substrate specificity" evidence="4">
    <location>
        <position position="155"/>
    </location>
</feature>
<comment type="catalytic activity">
    <reaction evidence="4">
        <text>dTTP + H2O = dTMP + diphosphate + H(+)</text>
        <dbReference type="Rhea" id="RHEA:28534"/>
        <dbReference type="ChEBI" id="CHEBI:15377"/>
        <dbReference type="ChEBI" id="CHEBI:15378"/>
        <dbReference type="ChEBI" id="CHEBI:33019"/>
        <dbReference type="ChEBI" id="CHEBI:37568"/>
        <dbReference type="ChEBI" id="CHEBI:63528"/>
        <dbReference type="EC" id="3.6.1.9"/>
    </reaction>
</comment>
<feature type="site" description="Important for substrate specificity" evidence="4">
    <location>
        <position position="14"/>
    </location>
</feature>
<dbReference type="GO" id="GO:0009117">
    <property type="term" value="P:nucleotide metabolic process"/>
    <property type="evidence" value="ECO:0007669"/>
    <property type="project" value="UniProtKB-KW"/>
</dbReference>
<dbReference type="GO" id="GO:0036218">
    <property type="term" value="F:dTTP diphosphatase activity"/>
    <property type="evidence" value="ECO:0007669"/>
    <property type="project" value="RHEA"/>
</dbReference>
<comment type="function">
    <text evidence="4">Nucleoside triphosphate pyrophosphatase that hydrolyzes dTTP and UTP. May have a dual role in cell division arrest and in preventing the incorporation of modified nucleotides into cellular nucleic acids.</text>
</comment>